<name>A0A8J2MLQ3_COTCN</name>
<dbReference type="GO" id="GO:0003677">
    <property type="term" value="F:DNA binding"/>
    <property type="evidence" value="ECO:0007669"/>
    <property type="project" value="InterPro"/>
</dbReference>
<feature type="non-terminal residue" evidence="3">
    <location>
        <position position="294"/>
    </location>
</feature>
<dbReference type="SMART" id="SM01025">
    <property type="entry name" value="BEN"/>
    <property type="match status" value="1"/>
</dbReference>
<organism evidence="3 4">
    <name type="scientific">Cotesia congregata</name>
    <name type="common">Parasitoid wasp</name>
    <name type="synonym">Apanteles congregatus</name>
    <dbReference type="NCBI Taxonomy" id="51543"/>
    <lineage>
        <taxon>Eukaryota</taxon>
        <taxon>Metazoa</taxon>
        <taxon>Ecdysozoa</taxon>
        <taxon>Arthropoda</taxon>
        <taxon>Hexapoda</taxon>
        <taxon>Insecta</taxon>
        <taxon>Pterygota</taxon>
        <taxon>Neoptera</taxon>
        <taxon>Endopterygota</taxon>
        <taxon>Hymenoptera</taxon>
        <taxon>Apocrita</taxon>
        <taxon>Ichneumonoidea</taxon>
        <taxon>Braconidae</taxon>
        <taxon>Microgastrinae</taxon>
        <taxon>Cotesia</taxon>
    </lineage>
</organism>
<comment type="caution">
    <text evidence="3">The sequence shown here is derived from an EMBL/GenBank/DDBJ whole genome shotgun (WGS) entry which is preliminary data.</text>
</comment>
<dbReference type="PROSITE" id="PS51457">
    <property type="entry name" value="BEN"/>
    <property type="match status" value="1"/>
</dbReference>
<sequence length="294" mass="33634">MSATEQPLLALLQWVGGDYDQTYTAGVPVDWIIDFNPETFDPENEDQDISYLVEWREMKKNKKPKKGWEVYDARVIKISRSLKSLDDEIKILDGFVSPFRPIQALERIQKNLKNPTKRNLEGEFGSSTKGQHDYLEQPGISGIQKKKKKRSNNQNQSVTEVDNDGKIGDNGQSSEVPPEIEPIEIGHEGSNVFVRREQWDTANSRDTFQSMGVSLVRALFDDETLLRSNYKGGKSKINKNAPQRPGLDPNIMTSIKEAVKRKFPVKFKQFVFGMAINNMMTEFRRKNEVADDME</sequence>
<proteinExistence type="predicted"/>
<accession>A0A8J2MLQ3</accession>
<gene>
    <name evidence="3" type="ORF">HICCMSTLAB_LOCUS6608</name>
</gene>
<feature type="region of interest" description="Disordered" evidence="1">
    <location>
        <begin position="116"/>
        <end position="187"/>
    </location>
</feature>
<feature type="domain" description="BEN" evidence="2">
    <location>
        <begin position="189"/>
        <end position="287"/>
    </location>
</feature>
<keyword evidence="4" id="KW-1185">Reference proteome</keyword>
<dbReference type="OrthoDB" id="7694762at2759"/>
<evidence type="ECO:0000256" key="1">
    <source>
        <dbReference type="SAM" id="MobiDB-lite"/>
    </source>
</evidence>
<evidence type="ECO:0000313" key="3">
    <source>
        <dbReference type="EMBL" id="CAG5093132.1"/>
    </source>
</evidence>
<reference evidence="3" key="1">
    <citation type="submission" date="2021-04" db="EMBL/GenBank/DDBJ databases">
        <authorList>
            <person name="Chebbi M.A.C M."/>
        </authorList>
    </citation>
    <scope>NUCLEOTIDE SEQUENCE</scope>
</reference>
<dbReference type="Gene3D" id="1.10.10.2590">
    <property type="entry name" value="BEN domain"/>
    <property type="match status" value="1"/>
</dbReference>
<evidence type="ECO:0000259" key="2">
    <source>
        <dbReference type="PROSITE" id="PS51457"/>
    </source>
</evidence>
<dbReference type="AlphaFoldDB" id="A0A8J2MLQ3"/>
<protein>
    <recommendedName>
        <fullName evidence="2">BEN domain-containing protein</fullName>
    </recommendedName>
</protein>
<dbReference type="InterPro" id="IPR018379">
    <property type="entry name" value="BEN_domain"/>
</dbReference>
<dbReference type="EMBL" id="CAJNRD030001120">
    <property type="protein sequence ID" value="CAG5093132.1"/>
    <property type="molecule type" value="Genomic_DNA"/>
</dbReference>
<evidence type="ECO:0000313" key="4">
    <source>
        <dbReference type="Proteomes" id="UP000786811"/>
    </source>
</evidence>
<dbReference type="Pfam" id="PF10523">
    <property type="entry name" value="BEN"/>
    <property type="match status" value="1"/>
</dbReference>
<dbReference type="Proteomes" id="UP000786811">
    <property type="component" value="Unassembled WGS sequence"/>
</dbReference>